<evidence type="ECO:0000259" key="1">
    <source>
        <dbReference type="Pfam" id="PF09643"/>
    </source>
</evidence>
<protein>
    <recommendedName>
        <fullName evidence="1">YopX protein domain-containing protein</fullName>
    </recommendedName>
</protein>
<feature type="domain" description="YopX protein" evidence="1">
    <location>
        <begin position="5"/>
        <end position="116"/>
    </location>
</feature>
<dbReference type="SUPFAM" id="SSF159006">
    <property type="entry name" value="YopX-like"/>
    <property type="match status" value="1"/>
</dbReference>
<sequence length="134" mass="15657">MREIKFRAWDKVDKIMYYDIQDGITFDDGSRYTFDQFLNPTSDDYHKWIIEQFIGIKDKGGREIYEGDLLQSTATKVAKPRIKTCEWEGIGFDPFVADCEHSGDGWHWKVIGDIHTEELKEKHENHPASNRSDG</sequence>
<reference evidence="2" key="1">
    <citation type="journal article" date="2015" name="Nature">
        <title>Complex archaea that bridge the gap between prokaryotes and eukaryotes.</title>
        <authorList>
            <person name="Spang A."/>
            <person name="Saw J.H."/>
            <person name="Jorgensen S.L."/>
            <person name="Zaremba-Niedzwiedzka K."/>
            <person name="Martijn J."/>
            <person name="Lind A.E."/>
            <person name="van Eijk R."/>
            <person name="Schleper C."/>
            <person name="Guy L."/>
            <person name="Ettema T.J."/>
        </authorList>
    </citation>
    <scope>NUCLEOTIDE SEQUENCE</scope>
</reference>
<evidence type="ECO:0000313" key="2">
    <source>
        <dbReference type="EMBL" id="KKN07449.1"/>
    </source>
</evidence>
<dbReference type="Gene3D" id="3.30.1490.160">
    <property type="entry name" value="ctc02137 like domains"/>
    <property type="match status" value="1"/>
</dbReference>
<gene>
    <name evidence="2" type="ORF">LCGC14_1066750</name>
</gene>
<name>A0A0F9MPA4_9ZZZZ</name>
<dbReference type="AlphaFoldDB" id="A0A0F9MPA4"/>
<proteinExistence type="predicted"/>
<dbReference type="InterPro" id="IPR019096">
    <property type="entry name" value="YopX_protein"/>
</dbReference>
<dbReference type="Gene3D" id="2.30.30.290">
    <property type="entry name" value="YopX-like domains"/>
    <property type="match status" value="1"/>
</dbReference>
<accession>A0A0F9MPA4</accession>
<dbReference type="InterPro" id="IPR023385">
    <property type="entry name" value="YopX-like_C"/>
</dbReference>
<dbReference type="Pfam" id="PF09643">
    <property type="entry name" value="YopX"/>
    <property type="match status" value="1"/>
</dbReference>
<comment type="caution">
    <text evidence="2">The sequence shown here is derived from an EMBL/GenBank/DDBJ whole genome shotgun (WGS) entry which is preliminary data.</text>
</comment>
<organism evidence="2">
    <name type="scientific">marine sediment metagenome</name>
    <dbReference type="NCBI Taxonomy" id="412755"/>
    <lineage>
        <taxon>unclassified sequences</taxon>
        <taxon>metagenomes</taxon>
        <taxon>ecological metagenomes</taxon>
    </lineage>
</organism>
<dbReference type="EMBL" id="LAZR01004569">
    <property type="protein sequence ID" value="KKN07449.1"/>
    <property type="molecule type" value="Genomic_DNA"/>
</dbReference>